<sequence>MKLVLRILWFSLLLAVSHQIPPILITAPNIIHVGVEETVAVQASGGAQEQITVTMHFLNQRTDLKCSKDQTFTLNEGNGFVQIKNLKVTPAEMKQCGIEQLKTTKYVQLVANSPSLPGGKRLFPILLSTRRGYLFIQTDKSIYTPSQKALYRVFVLDHMMRPSSEPVTIRIFNAQGVQVFTKEQVVRNSIINQEIIIPDISEPGIWRITAQFTSAPESNSSAEFEVRKYLLPNFEVKILPTVPYYDLKKDKFGFTVEASYVYGEKVNGVAYLRFGVTEENGKRTFLRGMEKQVKLEDGKVNVDLYSAELSTALAQPLKDLKGHNLYIAATVVELATGALEEQELSAVKFVTSPYVVDLSKTKHFFVPGVPFLVVATVTHVDGSPATHIPARMTMTITEGSSPEPQTHITDESGEVAFYANLPRSAKLLAIEVTVEAGDSLEVGRIVVTRYASKSDSYLNIDVPHSVVKPGEPLTIDLKDITPTNMKIIYMYYLVLNKGQILSVHRVQHSEHTRIQLPITEKMIPAFRFVAYYYLADEIVANSIWVDVVDSCQGKLLVSTEMKSNLLPGGQLKLKIETDDEASVSLAAVDSAVYILNKKNRLTPNKVFQAMNSYDLGCSVGSGKDFQSVFQDAGLAFDTGTASSTIRKGYGCESEPRRQKRSLDFNKLTQEKANGYNDTNQQRCCRDGMALLPRQMKRTCEQRASRVPAGICHDAFLHCCIFASDLRKKRVPIRGLGRIFADDEDEDFIDEGSIQSRTYFTESWMWKTFTVKEKAILTEYVPDSITTWEIQAVSMSVRRGICIAEPMKVKVFKPFHIYLRLPYSVKRFEQLEIRPVLYNYLEKDIDVNVHMENTEGICSPATATGPKVQSVLVPARSAVPVPFAVIPMGKFDLPVTVEARGRMGLGDRITKVLHIVREGISKLEEKTYQLDSAISSGRSLQIAGEIPSNLIPDGDFSMSVRISADSALETVNNSLSADGVSRLIRVPTGCAEQTMIYMAPGVYAMKYLDETEQWISLNPERKIEARKTMESGYTRILTFQKADGSYGAWIHTPSSTWLTAFVAKVLSLCREYMNVDDDHIKKAVTFLLSNQKPTGEFYDPHPVYHREMQGGVGGLEGDVTLTAFVTIALHHALPVHKEDPGALRKSIKDATAFLQQRLLGLFRPYAIAISAYALSLASHDPAAKEEARSILMTYATEIADQNVLYWDSESKLRLEEEQKKDRVPSASAISVEATSYALMFMLQRNDIAAANRIVRWLTEEQNYGGGLKSTQDTVVALEALSQYWINTFTNEAVNLGITIRSPGRQTEKKIQLQRSTNQVQEELQFGLGNSLHVDVNGQGKGTLTILKLYRVLQVENNTCQHLKLEVDVSGEVKYTKEIEEDYNYDYGEESADEPLPRIQWYDLRRQRRSTQKPEKTKEKSIFYTVCLSRDTQVKLSGMAIVDITMLSGFEPSFDDLNRLKDLSDRYISHYEYQYGRLLLYFDKVPVERDCVSFEAVQKVPIGLIQPASATLYDFYDPDQKCSVSYNAPSKSNLVSALCSEEVCQCAEGPCPRKRKTVEINEKDTDPRLHHACYSPRVKYGYKVMVMASAEKDAFIVYEGHINTVLQYTKDETVTEGATRHFIKRKACKMDLETGKEYLIMGEDGNTYDPSGKLQYLLESTSWVEELLDEKKCKITRNRNVCLQAKEFMESYQSNGCMV</sequence>
<dbReference type="Gene3D" id="2.60.40.1930">
    <property type="match status" value="3"/>
</dbReference>
<dbReference type="Pfam" id="PF22661">
    <property type="entry name" value="CO4A-B_CUB_C"/>
    <property type="match status" value="1"/>
</dbReference>
<accession>A0A6P8PDK3</accession>
<dbReference type="SUPFAM" id="SSF50242">
    <property type="entry name" value="TIMP-like"/>
    <property type="match status" value="1"/>
</dbReference>
<dbReference type="Proteomes" id="UP000515159">
    <property type="component" value="Chromosome 12"/>
</dbReference>
<evidence type="ECO:0000313" key="9">
    <source>
        <dbReference type="RefSeq" id="XP_033772923.1"/>
    </source>
</evidence>
<comment type="subcellular location">
    <subcellularLocation>
        <location evidence="1">Secreted</location>
    </subcellularLocation>
</comment>
<dbReference type="Pfam" id="PF07678">
    <property type="entry name" value="TED_complement"/>
    <property type="match status" value="1"/>
</dbReference>
<protein>
    <submittedName>
        <fullName evidence="9">Complement C4-like</fullName>
    </submittedName>
</protein>
<dbReference type="Gene3D" id="2.60.120.1540">
    <property type="match status" value="2"/>
</dbReference>
<dbReference type="Gene3D" id="2.40.50.120">
    <property type="match status" value="1"/>
</dbReference>
<dbReference type="Pfam" id="PF01821">
    <property type="entry name" value="ANATO"/>
    <property type="match status" value="1"/>
</dbReference>
<dbReference type="PANTHER" id="PTHR11412">
    <property type="entry name" value="MACROGLOBULIN / COMPLEMENT"/>
    <property type="match status" value="1"/>
</dbReference>
<dbReference type="InterPro" id="IPR008930">
    <property type="entry name" value="Terpenoid_cyclase/PrenylTrfase"/>
</dbReference>
<dbReference type="Gene3D" id="6.20.50.160">
    <property type="match status" value="1"/>
</dbReference>
<dbReference type="InterPro" id="IPR040839">
    <property type="entry name" value="MG4"/>
</dbReference>
<dbReference type="SMART" id="SM01360">
    <property type="entry name" value="A2M"/>
    <property type="match status" value="1"/>
</dbReference>
<dbReference type="InterPro" id="IPR001134">
    <property type="entry name" value="Netrin_domain"/>
</dbReference>
<dbReference type="Gene3D" id="2.60.40.10">
    <property type="entry name" value="Immunoglobulins"/>
    <property type="match status" value="2"/>
</dbReference>
<dbReference type="GO" id="GO:0005615">
    <property type="term" value="C:extracellular space"/>
    <property type="evidence" value="ECO:0007669"/>
    <property type="project" value="InterPro"/>
</dbReference>
<dbReference type="FunFam" id="2.60.40.1940:FF:000001">
    <property type="entry name" value="Complement component C3"/>
    <property type="match status" value="1"/>
</dbReference>
<dbReference type="KEGG" id="gsh:117346863"/>
<dbReference type="OrthoDB" id="6359008at2759"/>
<dbReference type="PROSITE" id="PS00477">
    <property type="entry name" value="ALPHA_2_MACROGLOBULIN"/>
    <property type="match status" value="1"/>
</dbReference>
<reference evidence="9" key="1">
    <citation type="submission" date="2025-08" db="UniProtKB">
        <authorList>
            <consortium name="RefSeq"/>
        </authorList>
    </citation>
    <scope>IDENTIFICATION</scope>
</reference>
<dbReference type="RefSeq" id="XP_033772923.1">
    <property type="nucleotide sequence ID" value="XM_033917032.1"/>
</dbReference>
<dbReference type="FunFam" id="2.60.40.690:FF:000002">
    <property type="entry name" value="Complement C4 isoform-A"/>
    <property type="match status" value="1"/>
</dbReference>
<dbReference type="GO" id="GO:0006956">
    <property type="term" value="P:complement activation"/>
    <property type="evidence" value="ECO:0007669"/>
    <property type="project" value="TreeGrafter"/>
</dbReference>
<dbReference type="InParanoid" id="A0A6P8PDK3"/>
<dbReference type="InterPro" id="IPR047565">
    <property type="entry name" value="Alpha-macroglob_thiol-ester_cl"/>
</dbReference>
<evidence type="ECO:0000256" key="1">
    <source>
        <dbReference type="ARBA" id="ARBA00004613"/>
    </source>
</evidence>
<dbReference type="GeneID" id="117346863"/>
<dbReference type="SUPFAM" id="SSF47686">
    <property type="entry name" value="Anaphylotoxins (complement system)"/>
    <property type="match status" value="1"/>
</dbReference>
<keyword evidence="3" id="KW-0882">Thioester bond</keyword>
<evidence type="ECO:0000256" key="2">
    <source>
        <dbReference type="ARBA" id="ARBA00022525"/>
    </source>
</evidence>
<gene>
    <name evidence="9" type="primary">LOC117346863</name>
</gene>
<evidence type="ECO:0000259" key="7">
    <source>
        <dbReference type="PROSITE" id="PS50189"/>
    </source>
</evidence>
<dbReference type="SMART" id="SM00643">
    <property type="entry name" value="C345C"/>
    <property type="match status" value="1"/>
</dbReference>
<dbReference type="InterPro" id="IPR018081">
    <property type="entry name" value="Anaphylatoxin_comp_syst"/>
</dbReference>
<feature type="domain" description="NTR" evidence="7">
    <location>
        <begin position="1549"/>
        <end position="1695"/>
    </location>
</feature>
<keyword evidence="4" id="KW-1015">Disulfide bond</keyword>
<dbReference type="InterPro" id="IPR000020">
    <property type="entry name" value="Anaphylatoxin/fibulin"/>
</dbReference>
<name>A0A6P8PDK3_GEOSA</name>
<dbReference type="Pfam" id="PF01759">
    <property type="entry name" value="NTR"/>
    <property type="match status" value="1"/>
</dbReference>
<dbReference type="CDD" id="cd02896">
    <property type="entry name" value="complement_C3_C4_C5"/>
    <property type="match status" value="1"/>
</dbReference>
<dbReference type="Pfam" id="PF17790">
    <property type="entry name" value="MG1"/>
    <property type="match status" value="1"/>
</dbReference>
<dbReference type="Gene3D" id="1.20.91.20">
    <property type="entry name" value="Anaphylotoxins (complement system)"/>
    <property type="match status" value="1"/>
</dbReference>
<evidence type="ECO:0000256" key="4">
    <source>
        <dbReference type="ARBA" id="ARBA00023157"/>
    </source>
</evidence>
<dbReference type="Pfam" id="PF01835">
    <property type="entry name" value="MG2"/>
    <property type="match status" value="1"/>
</dbReference>
<dbReference type="Pfam" id="PF00207">
    <property type="entry name" value="A2M"/>
    <property type="match status" value="1"/>
</dbReference>
<dbReference type="SMART" id="SM00104">
    <property type="entry name" value="ANATO"/>
    <property type="match status" value="1"/>
</dbReference>
<dbReference type="InterPro" id="IPR050473">
    <property type="entry name" value="A2M/Complement_sys"/>
</dbReference>
<dbReference type="Pfam" id="PF07677">
    <property type="entry name" value="A2M_recep"/>
    <property type="match status" value="1"/>
</dbReference>
<dbReference type="PANTHER" id="PTHR11412:SF86">
    <property type="entry name" value="COMPLEMENT C4-A-RELATED"/>
    <property type="match status" value="1"/>
</dbReference>
<dbReference type="InterPro" id="IPR054587">
    <property type="entry name" value="CO4A-B_CUB_C"/>
</dbReference>
<organism evidence="8 9">
    <name type="scientific">Geotrypetes seraphini</name>
    <name type="common">Gaboon caecilian</name>
    <name type="synonym">Caecilia seraphini</name>
    <dbReference type="NCBI Taxonomy" id="260995"/>
    <lineage>
        <taxon>Eukaryota</taxon>
        <taxon>Metazoa</taxon>
        <taxon>Chordata</taxon>
        <taxon>Craniata</taxon>
        <taxon>Vertebrata</taxon>
        <taxon>Euteleostomi</taxon>
        <taxon>Amphibia</taxon>
        <taxon>Gymnophiona</taxon>
        <taxon>Geotrypetes</taxon>
    </lineage>
</organism>
<dbReference type="InterPro" id="IPR013783">
    <property type="entry name" value="Ig-like_fold"/>
</dbReference>
<dbReference type="PROSITE" id="PS01178">
    <property type="entry name" value="ANAPHYLATOXIN_2"/>
    <property type="match status" value="1"/>
</dbReference>
<dbReference type="Pfam" id="PF17791">
    <property type="entry name" value="MG3"/>
    <property type="match status" value="1"/>
</dbReference>
<dbReference type="Gene3D" id="2.60.40.690">
    <property type="entry name" value="Alpha-macroglobulin, receptor-binding domain"/>
    <property type="match status" value="1"/>
</dbReference>
<dbReference type="FunFam" id="6.20.50.160:FF:000001">
    <property type="entry name" value="Complement component 4"/>
    <property type="match status" value="1"/>
</dbReference>
<evidence type="ECO:0000259" key="6">
    <source>
        <dbReference type="PROSITE" id="PS01178"/>
    </source>
</evidence>
<dbReference type="SUPFAM" id="SSF49410">
    <property type="entry name" value="Alpha-macroglobulin receptor domain"/>
    <property type="match status" value="1"/>
</dbReference>
<dbReference type="Pfam" id="PF17789">
    <property type="entry name" value="MG4"/>
    <property type="match status" value="1"/>
</dbReference>
<dbReference type="PROSITE" id="PS50189">
    <property type="entry name" value="NTR"/>
    <property type="match status" value="1"/>
</dbReference>
<dbReference type="Gene3D" id="1.50.10.20">
    <property type="match status" value="1"/>
</dbReference>
<dbReference type="Gene3D" id="2.60.40.1940">
    <property type="match status" value="1"/>
</dbReference>
<keyword evidence="5" id="KW-0732">Signal</keyword>
<keyword evidence="8" id="KW-1185">Reference proteome</keyword>
<dbReference type="GO" id="GO:0004866">
    <property type="term" value="F:endopeptidase inhibitor activity"/>
    <property type="evidence" value="ECO:0007669"/>
    <property type="project" value="InterPro"/>
</dbReference>
<dbReference type="InterPro" id="IPR011625">
    <property type="entry name" value="A2M_N_BRD"/>
</dbReference>
<dbReference type="InterPro" id="IPR041425">
    <property type="entry name" value="C3/4/5_MG1"/>
</dbReference>
<dbReference type="InterPro" id="IPR036595">
    <property type="entry name" value="A-macroglobulin_rcpt-bd_sf"/>
</dbReference>
<dbReference type="SMART" id="SM01359">
    <property type="entry name" value="A2M_N_2"/>
    <property type="match status" value="1"/>
</dbReference>
<dbReference type="FunFam" id="2.60.40.10:FF:000155">
    <property type="entry name" value="complement C3 isoform X1"/>
    <property type="match status" value="1"/>
</dbReference>
<evidence type="ECO:0000256" key="5">
    <source>
        <dbReference type="SAM" id="SignalP"/>
    </source>
</evidence>
<feature type="signal peptide" evidence="5">
    <location>
        <begin position="1"/>
        <end position="19"/>
    </location>
</feature>
<dbReference type="FunCoup" id="A0A6P8PDK3">
    <property type="interactions" value="586"/>
</dbReference>
<dbReference type="Pfam" id="PF07703">
    <property type="entry name" value="A2M_BRD"/>
    <property type="match status" value="1"/>
</dbReference>
<keyword evidence="2" id="KW-0964">Secreted</keyword>
<feature type="chain" id="PRO_5027784703" evidence="5">
    <location>
        <begin position="20"/>
        <end position="1697"/>
    </location>
</feature>
<dbReference type="InterPro" id="IPR011626">
    <property type="entry name" value="Alpha-macroglobulin_TED"/>
</dbReference>
<dbReference type="InterPro" id="IPR018933">
    <property type="entry name" value="Netrin_module_non-TIMP"/>
</dbReference>
<dbReference type="SMART" id="SM01361">
    <property type="entry name" value="A2M_recep"/>
    <property type="match status" value="1"/>
</dbReference>
<dbReference type="InterPro" id="IPR019742">
    <property type="entry name" value="MacrogloblnA2_CS"/>
</dbReference>
<dbReference type="InterPro" id="IPR002890">
    <property type="entry name" value="MG2"/>
</dbReference>
<dbReference type="InterPro" id="IPR009048">
    <property type="entry name" value="A-macroglobulin_rcpt-bd"/>
</dbReference>
<dbReference type="Gene3D" id="2.20.130.20">
    <property type="match status" value="1"/>
</dbReference>
<dbReference type="CDD" id="cd00017">
    <property type="entry name" value="ANATO"/>
    <property type="match status" value="1"/>
</dbReference>
<dbReference type="SUPFAM" id="SSF48239">
    <property type="entry name" value="Terpenoid cyclases/Protein prenyltransferases"/>
    <property type="match status" value="1"/>
</dbReference>
<feature type="domain" description="Anaphylatoxin-like" evidence="6">
    <location>
        <begin position="683"/>
        <end position="719"/>
    </location>
</feature>
<dbReference type="InterPro" id="IPR008993">
    <property type="entry name" value="TIMP-like_OB-fold"/>
</dbReference>
<evidence type="ECO:0000256" key="3">
    <source>
        <dbReference type="ARBA" id="ARBA00022966"/>
    </source>
</evidence>
<dbReference type="InterPro" id="IPR041555">
    <property type="entry name" value="MG3"/>
</dbReference>
<proteinExistence type="predicted"/>
<dbReference type="InterPro" id="IPR001599">
    <property type="entry name" value="Macroglobln_a2"/>
</dbReference>
<dbReference type="SMART" id="SM01419">
    <property type="entry name" value="Thiol-ester_cl"/>
    <property type="match status" value="1"/>
</dbReference>
<evidence type="ECO:0000313" key="8">
    <source>
        <dbReference type="Proteomes" id="UP000515159"/>
    </source>
</evidence>